<evidence type="ECO:0000313" key="1">
    <source>
        <dbReference type="Proteomes" id="UP000095286"/>
    </source>
</evidence>
<evidence type="ECO:0000313" key="2">
    <source>
        <dbReference type="WBParaSite" id="RSKR_0000587000.1"/>
    </source>
</evidence>
<organism evidence="1 2">
    <name type="scientific">Rhabditophanes sp. KR3021</name>
    <dbReference type="NCBI Taxonomy" id="114890"/>
    <lineage>
        <taxon>Eukaryota</taxon>
        <taxon>Metazoa</taxon>
        <taxon>Ecdysozoa</taxon>
        <taxon>Nematoda</taxon>
        <taxon>Chromadorea</taxon>
        <taxon>Rhabditida</taxon>
        <taxon>Tylenchina</taxon>
        <taxon>Panagrolaimomorpha</taxon>
        <taxon>Strongyloidoidea</taxon>
        <taxon>Alloionematidae</taxon>
        <taxon>Rhabditophanes</taxon>
    </lineage>
</organism>
<accession>A0AC35TZ13</accession>
<sequence>MRFSTLVTLASVTVLASCYGVQQPQYPPASQPGYGAQQPQYPSAPQPRYGGQQPQWPQYPTTPYIPNYPEYCPPEHIVGNPWGGFPSYPSWNQPGQWNPYGNHHHHHHGHGHGHGHGHHNYGFNFADKYAMDYFQRNGFSVQSALHFCNGYRHKHIIHHSRYLRSYCQKIRQNYGADAIPTYPKVPGQAGSEFELESSSSYVPSQEPTESNDEYSA</sequence>
<protein>
    <submittedName>
        <fullName evidence="2">Secreted protein</fullName>
    </submittedName>
</protein>
<dbReference type="Proteomes" id="UP000095286">
    <property type="component" value="Unplaced"/>
</dbReference>
<proteinExistence type="predicted"/>
<name>A0AC35TZ13_9BILA</name>
<dbReference type="WBParaSite" id="RSKR_0000587000.1">
    <property type="protein sequence ID" value="RSKR_0000587000.1"/>
    <property type="gene ID" value="RSKR_0000587000"/>
</dbReference>
<reference evidence="2" key="1">
    <citation type="submission" date="2016-11" db="UniProtKB">
        <authorList>
            <consortium name="WormBaseParasite"/>
        </authorList>
    </citation>
    <scope>IDENTIFICATION</scope>
    <source>
        <strain evidence="2">KR3021</strain>
    </source>
</reference>